<keyword evidence="3" id="KW-1185">Reference proteome</keyword>
<evidence type="ECO:0000313" key="2">
    <source>
        <dbReference type="EMBL" id="MFC4737194.1"/>
    </source>
</evidence>
<reference evidence="3" key="1">
    <citation type="journal article" date="2019" name="Int. J. Syst. Evol. Microbiol.">
        <title>The Global Catalogue of Microorganisms (GCM) 10K type strain sequencing project: providing services to taxonomists for standard genome sequencing and annotation.</title>
        <authorList>
            <consortium name="The Broad Institute Genomics Platform"/>
            <consortium name="The Broad Institute Genome Sequencing Center for Infectious Disease"/>
            <person name="Wu L."/>
            <person name="Ma J."/>
        </authorList>
    </citation>
    <scope>NUCLEOTIDE SEQUENCE [LARGE SCALE GENOMIC DNA]</scope>
    <source>
        <strain evidence="3">JCM 12165</strain>
    </source>
</reference>
<dbReference type="RefSeq" id="WP_377909798.1">
    <property type="nucleotide sequence ID" value="NZ_JBHSGK010000013.1"/>
</dbReference>
<feature type="transmembrane region" description="Helical" evidence="1">
    <location>
        <begin position="145"/>
        <end position="164"/>
    </location>
</feature>
<feature type="transmembrane region" description="Helical" evidence="1">
    <location>
        <begin position="237"/>
        <end position="258"/>
    </location>
</feature>
<feature type="transmembrane region" description="Helical" evidence="1">
    <location>
        <begin position="184"/>
        <end position="205"/>
    </location>
</feature>
<gene>
    <name evidence="2" type="ORF">ACFO4L_11395</name>
</gene>
<accession>A0ABV9NZA1</accession>
<proteinExistence type="predicted"/>
<evidence type="ECO:0000313" key="3">
    <source>
        <dbReference type="Proteomes" id="UP001595896"/>
    </source>
</evidence>
<name>A0ABV9NZA1_9BACI</name>
<keyword evidence="1" id="KW-0472">Membrane</keyword>
<keyword evidence="1" id="KW-0812">Transmembrane</keyword>
<evidence type="ECO:0000256" key="1">
    <source>
        <dbReference type="SAM" id="Phobius"/>
    </source>
</evidence>
<feature type="transmembrane region" description="Helical" evidence="1">
    <location>
        <begin position="6"/>
        <end position="28"/>
    </location>
</feature>
<comment type="caution">
    <text evidence="2">The sequence shown here is derived from an EMBL/GenBank/DDBJ whole genome shotgun (WGS) entry which is preliminary data.</text>
</comment>
<keyword evidence="1" id="KW-1133">Transmembrane helix</keyword>
<dbReference type="Proteomes" id="UP001595896">
    <property type="component" value="Unassembled WGS sequence"/>
</dbReference>
<organism evidence="2 3">
    <name type="scientific">Bacillus daqingensis</name>
    <dbReference type="NCBI Taxonomy" id="872396"/>
    <lineage>
        <taxon>Bacteria</taxon>
        <taxon>Bacillati</taxon>
        <taxon>Bacillota</taxon>
        <taxon>Bacilli</taxon>
        <taxon>Bacillales</taxon>
        <taxon>Bacillaceae</taxon>
        <taxon>Bacillus</taxon>
    </lineage>
</organism>
<protein>
    <submittedName>
        <fullName evidence="2">Uncharacterized protein</fullName>
    </submittedName>
</protein>
<dbReference type="EMBL" id="JBHSGK010000013">
    <property type="protein sequence ID" value="MFC4737194.1"/>
    <property type="molecule type" value="Genomic_DNA"/>
</dbReference>
<sequence>MHIFGEFIPLPIFLMLCAIYGIGLIWGWRGPRRYRRDRFFPMKGMKPREVLEDVTAGALFDEGLPFTHNGSIPGYTRESARRDVFFHFRPAGTTTGATWSHYLADAVRISQKTIDYARVAKMLGVINLELSPGWRMWPLRFLSHYLFFFLYVFAVGFMPLVITLEHVGDQPYDPSPPWELLAVGGYMILFYMMARLIVETVQYAVQLRRSKKIVNKLSLFNSRETVQTIYRYLHRQLGCYVVSYATLIIIVFALLSLVEPPYGIDW</sequence>